<feature type="domain" description="Replication protein A 70 kDa DNA-binding subunit B/D first OB fold" evidence="2">
    <location>
        <begin position="6"/>
        <end position="102"/>
    </location>
</feature>
<evidence type="ECO:0000259" key="2">
    <source>
        <dbReference type="Pfam" id="PF02721"/>
    </source>
</evidence>
<reference evidence="3" key="1">
    <citation type="submission" date="2021-01" db="EMBL/GenBank/DDBJ databases">
        <authorList>
            <person name="Bezrukov I."/>
        </authorList>
    </citation>
    <scope>NUCLEOTIDE SEQUENCE</scope>
</reference>
<keyword evidence="4" id="KW-1185">Reference proteome</keyword>
<dbReference type="Gene3D" id="2.40.50.140">
    <property type="entry name" value="Nucleic acid-binding proteins"/>
    <property type="match status" value="1"/>
</dbReference>
<feature type="region of interest" description="Disordered" evidence="1">
    <location>
        <begin position="379"/>
        <end position="440"/>
    </location>
</feature>
<name>A0A8S1ZML7_ARAAE</name>
<gene>
    <name evidence="3" type="ORF">AARE701A_LOCUS4580</name>
</gene>
<feature type="compositionally biased region" description="Acidic residues" evidence="1">
    <location>
        <begin position="413"/>
        <end position="440"/>
    </location>
</feature>
<accession>A0A8S1ZML7</accession>
<protein>
    <recommendedName>
        <fullName evidence="2">Replication protein A 70 kDa DNA-binding subunit B/D first OB fold domain-containing protein</fullName>
    </recommendedName>
</protein>
<dbReference type="SUPFAM" id="SSF50249">
    <property type="entry name" value="Nucleic acid-binding proteins"/>
    <property type="match status" value="1"/>
</dbReference>
<evidence type="ECO:0000313" key="3">
    <source>
        <dbReference type="EMBL" id="CAE5962971.1"/>
    </source>
</evidence>
<evidence type="ECO:0000313" key="4">
    <source>
        <dbReference type="Proteomes" id="UP000682877"/>
    </source>
</evidence>
<dbReference type="CDD" id="cd04481">
    <property type="entry name" value="RPA1_DBD_B_like"/>
    <property type="match status" value="1"/>
</dbReference>
<proteinExistence type="predicted"/>
<sequence length="523" mass="58919">MAVLFSDLNRRKKKWLVFVKVLSIWNNPPKHPNDQTTMILVDETGQRIDATVPTTAIKRNFPRELREGQWYLLSEFDVIPPSLPERNSDHVYQISYVCGVVVSVSPVGRLLEGGSDLDSRYVTFTLKDTIGHYLNCVAKGNSCEEFVRKYSRRISDVDYHNEPIMIVLRFWRISEFQGKPCLITGVGCPRIFFDPNFHDINRQHFMKCYTQGDDEFTPSDDDEQNLLCSTGNQVIMEKNDNTHGLTSPEVTPTPKRKRTTSNVLRTIDDPPSAESHNKTAVAINSVFRRVLTDISNSPGSSRGLSPSDQRTFSCSTARGQENVSNTPYQTPVSKKARNFSPIPCSPFNKSQLTSTIIGDNSYQPQSSYSLNDDISGASAAKNRTKDNPAGSVLTLQKDSVTPDFLDSHHGDMEDNDSNTDTDEDDHFTDYQDSTEGEYEDNYQEDLYCSSQEELSSDSSSDEDDYAEECAYNPKEAIYRAKERFDILTMLENAFGKPKETPSIPPKQKNGILPILTHLSVTSK</sequence>
<feature type="compositionally biased region" description="Polar residues" evidence="1">
    <location>
        <begin position="294"/>
        <end position="332"/>
    </location>
</feature>
<feature type="region of interest" description="Disordered" evidence="1">
    <location>
        <begin position="239"/>
        <end position="276"/>
    </location>
</feature>
<dbReference type="InterPro" id="IPR012340">
    <property type="entry name" value="NA-bd_OB-fold"/>
</dbReference>
<organism evidence="3 4">
    <name type="scientific">Arabidopsis arenosa</name>
    <name type="common">Sand rock-cress</name>
    <name type="synonym">Cardaminopsis arenosa</name>
    <dbReference type="NCBI Taxonomy" id="38785"/>
    <lineage>
        <taxon>Eukaryota</taxon>
        <taxon>Viridiplantae</taxon>
        <taxon>Streptophyta</taxon>
        <taxon>Embryophyta</taxon>
        <taxon>Tracheophyta</taxon>
        <taxon>Spermatophyta</taxon>
        <taxon>Magnoliopsida</taxon>
        <taxon>eudicotyledons</taxon>
        <taxon>Gunneridae</taxon>
        <taxon>Pentapetalae</taxon>
        <taxon>rosids</taxon>
        <taxon>malvids</taxon>
        <taxon>Brassicales</taxon>
        <taxon>Brassicaceae</taxon>
        <taxon>Camelineae</taxon>
        <taxon>Arabidopsis</taxon>
    </lineage>
</organism>
<feature type="region of interest" description="Disordered" evidence="1">
    <location>
        <begin position="294"/>
        <end position="343"/>
    </location>
</feature>
<dbReference type="Proteomes" id="UP000682877">
    <property type="component" value="Chromosome 2"/>
</dbReference>
<dbReference type="AlphaFoldDB" id="A0A8S1ZML7"/>
<dbReference type="Pfam" id="PF02721">
    <property type="entry name" value="DUF223"/>
    <property type="match status" value="1"/>
</dbReference>
<dbReference type="InterPro" id="IPR003871">
    <property type="entry name" value="RFA1B/D_OB_1st"/>
</dbReference>
<evidence type="ECO:0000256" key="1">
    <source>
        <dbReference type="SAM" id="MobiDB-lite"/>
    </source>
</evidence>
<dbReference type="EMBL" id="LR999452">
    <property type="protein sequence ID" value="CAE5962971.1"/>
    <property type="molecule type" value="Genomic_DNA"/>
</dbReference>
<dbReference type="CDD" id="cd04480">
    <property type="entry name" value="RPA1_DBD_A_like"/>
    <property type="match status" value="1"/>
</dbReference>